<dbReference type="InterPro" id="IPR004821">
    <property type="entry name" value="Cyt_trans-like"/>
</dbReference>
<dbReference type="PANTHER" id="PTHR40599">
    <property type="entry name" value="[CITRATE [PRO-3S]-LYASE] LIGASE"/>
    <property type="match status" value="1"/>
</dbReference>
<protein>
    <recommendedName>
        <fullName evidence="3">[Citrate [pro-3S]-lyase] ligase</fullName>
        <ecNumber evidence="3">6.2.1.22</ecNumber>
    </recommendedName>
</protein>
<keyword evidence="6" id="KW-1185">Reference proteome</keyword>
<dbReference type="Pfam" id="PF00583">
    <property type="entry name" value="Acetyltransf_1"/>
    <property type="match status" value="1"/>
</dbReference>
<dbReference type="InterPro" id="IPR016181">
    <property type="entry name" value="Acyl_CoA_acyltransferase"/>
</dbReference>
<comment type="function">
    <text evidence="3">Acetylation of prosthetic group (2-(5''-phosphoribosyl)-3'-dephosphocoenzyme-A) of the gamma subunit of citrate lyase.</text>
</comment>
<evidence type="ECO:0000256" key="2">
    <source>
        <dbReference type="ARBA" id="ARBA00022840"/>
    </source>
</evidence>
<evidence type="ECO:0000259" key="4">
    <source>
        <dbReference type="PROSITE" id="PS51186"/>
    </source>
</evidence>
<keyword evidence="1 3" id="KW-0547">Nucleotide-binding</keyword>
<dbReference type="Gene3D" id="3.40.50.620">
    <property type="entry name" value="HUPs"/>
    <property type="match status" value="1"/>
</dbReference>
<evidence type="ECO:0000256" key="1">
    <source>
        <dbReference type="ARBA" id="ARBA00022741"/>
    </source>
</evidence>
<dbReference type="SUPFAM" id="SSF55729">
    <property type="entry name" value="Acyl-CoA N-acyltransferases (Nat)"/>
    <property type="match status" value="1"/>
</dbReference>
<dbReference type="PIRSF" id="PIRSF005751">
    <property type="entry name" value="Acet_citr_lig"/>
    <property type="match status" value="1"/>
</dbReference>
<dbReference type="SMART" id="SM00764">
    <property type="entry name" value="Citrate_ly_lig"/>
    <property type="match status" value="1"/>
</dbReference>
<dbReference type="PROSITE" id="PS51186">
    <property type="entry name" value="GNAT"/>
    <property type="match status" value="1"/>
</dbReference>
<dbReference type="InterPro" id="IPR013166">
    <property type="entry name" value="Citrate_lyase_ligase_C"/>
</dbReference>
<dbReference type="PANTHER" id="PTHR40599:SF1">
    <property type="entry name" value="[CITRATE [PRO-3S]-LYASE] LIGASE"/>
    <property type="match status" value="1"/>
</dbReference>
<reference evidence="5 6" key="1">
    <citation type="submission" date="2023-07" db="EMBL/GenBank/DDBJ databases">
        <title>Genomic Encyclopedia of Type Strains, Phase IV (KMG-IV): sequencing the most valuable type-strain genomes for metagenomic binning, comparative biology and taxonomic classification.</title>
        <authorList>
            <person name="Goeker M."/>
        </authorList>
    </citation>
    <scope>NUCLEOTIDE SEQUENCE [LARGE SCALE GENOMIC DNA]</scope>
    <source>
        <strain evidence="5 6">DSM 105143</strain>
    </source>
</reference>
<dbReference type="NCBIfam" id="TIGR00124">
    <property type="entry name" value="cit_ly_ligase"/>
    <property type="match status" value="1"/>
</dbReference>
<dbReference type="Proteomes" id="UP001223079">
    <property type="component" value="Unassembled WGS sequence"/>
</dbReference>
<dbReference type="EC" id="6.2.1.22" evidence="3"/>
<evidence type="ECO:0000313" key="5">
    <source>
        <dbReference type="EMBL" id="MDQ0222170.1"/>
    </source>
</evidence>
<dbReference type="Pfam" id="PF08218">
    <property type="entry name" value="Citrate_ly_lig"/>
    <property type="match status" value="1"/>
</dbReference>
<gene>
    <name evidence="5" type="ORF">J2S23_000721</name>
</gene>
<feature type="domain" description="N-acetyltransferase" evidence="4">
    <location>
        <begin position="1"/>
        <end position="137"/>
    </location>
</feature>
<name>A0ABT9YSS5_9STRE</name>
<accession>A0ABT9YSS5</accession>
<keyword evidence="3 5" id="KW-0436">Ligase</keyword>
<evidence type="ECO:0000256" key="3">
    <source>
        <dbReference type="PIRNR" id="PIRNR005751"/>
    </source>
</evidence>
<organism evidence="5 6">
    <name type="scientific">Streptococcus moroccensis</name>
    <dbReference type="NCBI Taxonomy" id="1451356"/>
    <lineage>
        <taxon>Bacteria</taxon>
        <taxon>Bacillati</taxon>
        <taxon>Bacillota</taxon>
        <taxon>Bacilli</taxon>
        <taxon>Lactobacillales</taxon>
        <taxon>Streptococcaceae</taxon>
        <taxon>Streptococcus</taxon>
    </lineage>
</organism>
<dbReference type="SUPFAM" id="SSF52374">
    <property type="entry name" value="Nucleotidylyl transferase"/>
    <property type="match status" value="1"/>
</dbReference>
<evidence type="ECO:0000313" key="6">
    <source>
        <dbReference type="Proteomes" id="UP001223079"/>
    </source>
</evidence>
<proteinExistence type="predicted"/>
<keyword evidence="2 3" id="KW-0067">ATP-binding</keyword>
<dbReference type="NCBIfam" id="TIGR00125">
    <property type="entry name" value="cyt_tran_rel"/>
    <property type="match status" value="1"/>
</dbReference>
<dbReference type="Gene3D" id="3.40.630.30">
    <property type="match status" value="1"/>
</dbReference>
<sequence>MSWTVSTIYPFDQKGQQQLTQLLTTEGIQKDANLDYSCGIYDDNQLVATGSCYGNTLRCLAVDQSYQGEGFMNLILSHLTTYQFDRGHRHLFLYTKPETAQFFSDLGFYEIVRSQDIVFLENKKNGFHNYLDKLEKPQHNVSSVAAVVMNANPFTLGHLYLIEKAAQENDLVHLFIVSEDSSLVPFTVRKKLVKSGTAHLDNLIYHDTDSYMISQSTFPSYFQKDSEAVIRSQAAVDLHIFSQIAKKLGIQKRYVGEEPHSMVTNLYNQVMSDVLPQAGISFVLVPRKAISSNPISASTVRQLIQLGDFESLKNLVPESTLAFFKSPEAAPIIANIKAQDNVVHY</sequence>
<comment type="caution">
    <text evidence="5">The sequence shown here is derived from an EMBL/GenBank/DDBJ whole genome shotgun (WGS) entry which is preliminary data.</text>
</comment>
<dbReference type="InterPro" id="IPR000182">
    <property type="entry name" value="GNAT_dom"/>
</dbReference>
<dbReference type="GO" id="GO:0008771">
    <property type="term" value="F:[citrate (pro-3S)-lyase] ligase activity"/>
    <property type="evidence" value="ECO:0007669"/>
    <property type="project" value="UniProtKB-EC"/>
</dbReference>
<comment type="catalytic activity">
    <reaction evidence="3">
        <text>holo-[citrate lyase ACP] + acetate + ATP = acetyl-[citrate lyase ACP] + AMP + diphosphate</text>
        <dbReference type="Rhea" id="RHEA:23788"/>
        <dbReference type="Rhea" id="RHEA-COMP:10158"/>
        <dbReference type="Rhea" id="RHEA-COMP:13710"/>
        <dbReference type="ChEBI" id="CHEBI:30089"/>
        <dbReference type="ChEBI" id="CHEBI:30616"/>
        <dbReference type="ChEBI" id="CHEBI:33019"/>
        <dbReference type="ChEBI" id="CHEBI:82683"/>
        <dbReference type="ChEBI" id="CHEBI:137976"/>
        <dbReference type="ChEBI" id="CHEBI:456215"/>
        <dbReference type="EC" id="6.2.1.22"/>
    </reaction>
</comment>
<dbReference type="InterPro" id="IPR014729">
    <property type="entry name" value="Rossmann-like_a/b/a_fold"/>
</dbReference>
<dbReference type="CDD" id="cd02169">
    <property type="entry name" value="Citrate_lyase_ligase"/>
    <property type="match status" value="1"/>
</dbReference>
<dbReference type="InterPro" id="IPR005216">
    <property type="entry name" value="Citrate_lyase_ligase"/>
</dbReference>
<dbReference type="EMBL" id="JAUSTM010000005">
    <property type="protein sequence ID" value="MDQ0222170.1"/>
    <property type="molecule type" value="Genomic_DNA"/>
</dbReference>
<dbReference type="RefSeq" id="WP_307121388.1">
    <property type="nucleotide sequence ID" value="NZ_JAUSTM010000005.1"/>
</dbReference>